<name>A0ABP1ADF3_9BRYO</name>
<feature type="region of interest" description="Disordered" evidence="7">
    <location>
        <begin position="84"/>
        <end position="134"/>
    </location>
</feature>
<evidence type="ECO:0000256" key="7">
    <source>
        <dbReference type="SAM" id="MobiDB-lite"/>
    </source>
</evidence>
<feature type="region of interest" description="Disordered" evidence="7">
    <location>
        <begin position="195"/>
        <end position="268"/>
    </location>
</feature>
<dbReference type="Pfam" id="PF02503">
    <property type="entry name" value="PP_kinase"/>
    <property type="match status" value="1"/>
</dbReference>
<dbReference type="Gene3D" id="1.20.58.310">
    <property type="entry name" value="Polyphosphate kinase N-terminal domain"/>
    <property type="match status" value="1"/>
</dbReference>
<dbReference type="PANTHER" id="PTHR30218">
    <property type="entry name" value="POLYPHOSPHATE KINASE"/>
    <property type="match status" value="1"/>
</dbReference>
<gene>
    <name evidence="12" type="ORF">CSSPJE1EN2_LOCUS3539</name>
</gene>
<dbReference type="Pfam" id="PF13089">
    <property type="entry name" value="PP_kinase_N"/>
    <property type="match status" value="1"/>
</dbReference>
<keyword evidence="2" id="KW-0597">Phosphoprotein</keyword>
<dbReference type="PANTHER" id="PTHR30218:SF0">
    <property type="entry name" value="POLYPHOSPHATE KINASE"/>
    <property type="match status" value="1"/>
</dbReference>
<feature type="domain" description="Polyphosphate kinase middle" evidence="8">
    <location>
        <begin position="414"/>
        <end position="593"/>
    </location>
</feature>
<evidence type="ECO:0000259" key="11">
    <source>
        <dbReference type="Pfam" id="PF17941"/>
    </source>
</evidence>
<dbReference type="CDD" id="cd09165">
    <property type="entry name" value="PLDc_PaPPK1_C1_like"/>
    <property type="match status" value="1"/>
</dbReference>
<evidence type="ECO:0000259" key="8">
    <source>
        <dbReference type="Pfam" id="PF02503"/>
    </source>
</evidence>
<feature type="domain" description="Polyphosphate kinase C-terminal" evidence="11">
    <location>
        <begin position="622"/>
        <end position="788"/>
    </location>
</feature>
<evidence type="ECO:0000313" key="12">
    <source>
        <dbReference type="EMBL" id="CAK9860544.1"/>
    </source>
</evidence>
<evidence type="ECO:0000256" key="1">
    <source>
        <dbReference type="ARBA" id="ARBA00012960"/>
    </source>
</evidence>
<feature type="compositionally biased region" description="Basic residues" evidence="7">
    <location>
        <begin position="228"/>
        <end position="237"/>
    </location>
</feature>
<dbReference type="InterPro" id="IPR036832">
    <property type="entry name" value="PPK_N_dom_sf"/>
</dbReference>
<keyword evidence="4" id="KW-0547">Nucleotide-binding</keyword>
<keyword evidence="13" id="KW-1185">Reference proteome</keyword>
<dbReference type="SUPFAM" id="SSF56024">
    <property type="entry name" value="Phospholipase D/nuclease"/>
    <property type="match status" value="2"/>
</dbReference>
<dbReference type="EC" id="2.7.4.1" evidence="1"/>
<feature type="region of interest" description="Disordered" evidence="7">
    <location>
        <begin position="1"/>
        <end position="21"/>
    </location>
</feature>
<organism evidence="12 13">
    <name type="scientific">Sphagnum jensenii</name>
    <dbReference type="NCBI Taxonomy" id="128206"/>
    <lineage>
        <taxon>Eukaryota</taxon>
        <taxon>Viridiplantae</taxon>
        <taxon>Streptophyta</taxon>
        <taxon>Embryophyta</taxon>
        <taxon>Bryophyta</taxon>
        <taxon>Sphagnophytina</taxon>
        <taxon>Sphagnopsida</taxon>
        <taxon>Sphagnales</taxon>
        <taxon>Sphagnaceae</taxon>
        <taxon>Sphagnum</taxon>
    </lineage>
</organism>
<dbReference type="Gene3D" id="3.30.1840.10">
    <property type="entry name" value="Polyphosphate kinase middle domain"/>
    <property type="match status" value="1"/>
</dbReference>
<keyword evidence="5" id="KW-0418">Kinase</keyword>
<evidence type="ECO:0000256" key="5">
    <source>
        <dbReference type="ARBA" id="ARBA00022777"/>
    </source>
</evidence>
<evidence type="ECO:0000256" key="6">
    <source>
        <dbReference type="ARBA" id="ARBA00022840"/>
    </source>
</evidence>
<dbReference type="InterPro" id="IPR024953">
    <property type="entry name" value="PP_kinase_middle"/>
</dbReference>
<feature type="compositionally biased region" description="Low complexity" evidence="7">
    <location>
        <begin position="84"/>
        <end position="98"/>
    </location>
</feature>
<proteinExistence type="inferred from homology"/>
<dbReference type="NCBIfam" id="NF003917">
    <property type="entry name" value="PRK05443.1-1"/>
    <property type="match status" value="1"/>
</dbReference>
<dbReference type="SUPFAM" id="SSF143724">
    <property type="entry name" value="PHP14-like"/>
    <property type="match status" value="1"/>
</dbReference>
<dbReference type="InterPro" id="IPR041108">
    <property type="entry name" value="PP_kinase_C_1"/>
</dbReference>
<sequence>MRSGADSLVSRLWEPPPPPPHTLLTAGRLPCSSSTPSCSSSTSGELWSCKLVVVPHVQHQHHHHHHQQQLQSVFWTTRLLRGGSVNTSSSSSQRSCSSRLGFPSDSLLHRRSNCSQQQTTKTPTPSRSPRREQQHTSIALNGLVHHAAADSPLFHTLDDPDAGKAMHNGSAVATATTAASTVVANGRQTVVAERLQQQEQEQEEEEEEEEEEEQHKSEKQKVSSQVLQRKRRGKSRKLQQQEEEAANSVTEHLKAKLDSSSSPPENVVMPPQKQVGLEADVKHIDLKDLVVADSVYNKELSWLAFNWRVLHMALDVQTPLFERLRFLAISARNLDEFFCKRVGALKRQEAAGVENLITQQRRMAWTPQHQLKNVAREVRLMVETQIKCLMQDLLPALKKEGLNLLDYNKLHHHQKEQLRQYFKSSLEPILTPLAVDPGHPFPFIGNLTLSIAVVLRDPYDDTLQFAIVSIPSGVQRWKSLALDNDHEYMQNTFVSVDQIITNNLDLLFGGMEIKSAHMFRTTRNADVARNEEEAEDLLEMITDEMRELRFAPFVRLEVDCEMPQDVIQRLSNELGLSNKDDVYTVLGIADLDSLPVKLGVDSPLIFTPWSPKTHPRLQGSVDIFDVIRKGDILVQHPYHSFVTSTQHFVEAASNDPRVVAIKATLYRTNNDSPVISALVKAAESGKQVAVLVEVKARFDEVRNMGFAQMLEDAGCNVAYGLVGLKTHCKCIMVVRQEENGLRTYVHLGTGNYNPRTASVYSDFGLLSCNPDLGMDVTDLFKYLTGYHRQVAYRKLLVAPGTMRCEFVRLIEREIANARAGHPASIVVKCNGLDDHVMVEKLYEASMAGVIVDCIVRGICRIRPGVPNVSENIRVVSIVGRFLEHHRIFRFENRGKVEYYMGSADWMTRNLTRRVEVVTPIEDESSKQEIQETMDACLCDQRRGWEMRPDGRYQLLGVGSMKKPPRKHIPEAASARLITTVEEMGLHVGLMETVAKRCRKAKKVNLRKKDGSVQKWKNKDGN</sequence>
<accession>A0ABP1ADF3</accession>
<dbReference type="InterPro" id="IPR003414">
    <property type="entry name" value="PP_kinase"/>
</dbReference>
<keyword evidence="3" id="KW-0808">Transferase</keyword>
<feature type="compositionally biased region" description="Low complexity" evidence="7">
    <location>
        <begin position="115"/>
        <end position="127"/>
    </location>
</feature>
<feature type="domain" description="Polyphosphate kinase C-terminal" evidence="10">
    <location>
        <begin position="795"/>
        <end position="955"/>
    </location>
</feature>
<evidence type="ECO:0000259" key="9">
    <source>
        <dbReference type="Pfam" id="PF13089"/>
    </source>
</evidence>
<dbReference type="Proteomes" id="UP001497522">
    <property type="component" value="Chromosome 11"/>
</dbReference>
<feature type="compositionally biased region" description="Acidic residues" evidence="7">
    <location>
        <begin position="200"/>
        <end position="212"/>
    </location>
</feature>
<evidence type="ECO:0000313" key="13">
    <source>
        <dbReference type="Proteomes" id="UP001497522"/>
    </source>
</evidence>
<keyword evidence="6" id="KW-0067">ATP-binding</keyword>
<dbReference type="EMBL" id="OZ023712">
    <property type="protein sequence ID" value="CAK9860544.1"/>
    <property type="molecule type" value="Genomic_DNA"/>
</dbReference>
<dbReference type="SUPFAM" id="SSF140356">
    <property type="entry name" value="PPK N-terminal domain-like"/>
    <property type="match status" value="1"/>
</dbReference>
<dbReference type="HAMAP" id="MF_00347">
    <property type="entry name" value="Polyphosphate_kinase"/>
    <property type="match status" value="1"/>
</dbReference>
<evidence type="ECO:0000259" key="10">
    <source>
        <dbReference type="Pfam" id="PF13090"/>
    </source>
</evidence>
<dbReference type="InterPro" id="IPR025198">
    <property type="entry name" value="PPK_N_dom"/>
</dbReference>
<dbReference type="InterPro" id="IPR025200">
    <property type="entry name" value="PPK_C_dom2"/>
</dbReference>
<dbReference type="NCBIfam" id="NF003921">
    <property type="entry name" value="PRK05443.2-2"/>
    <property type="match status" value="1"/>
</dbReference>
<dbReference type="Gene3D" id="3.30.870.10">
    <property type="entry name" value="Endonuclease Chain A"/>
    <property type="match status" value="2"/>
</dbReference>
<dbReference type="Pfam" id="PF13090">
    <property type="entry name" value="PP_kinase_C"/>
    <property type="match status" value="1"/>
</dbReference>
<dbReference type="CDD" id="cd09168">
    <property type="entry name" value="PLDc_PaPPK1_C2_like"/>
    <property type="match status" value="1"/>
</dbReference>
<evidence type="ECO:0000256" key="4">
    <source>
        <dbReference type="ARBA" id="ARBA00022741"/>
    </source>
</evidence>
<dbReference type="InterPro" id="IPR036830">
    <property type="entry name" value="PP_kinase_middle_dom_sf"/>
</dbReference>
<evidence type="ECO:0000256" key="3">
    <source>
        <dbReference type="ARBA" id="ARBA00022679"/>
    </source>
</evidence>
<protein>
    <recommendedName>
        <fullName evidence="1">ATP-polyphosphate phosphotransferase</fullName>
        <ecNumber evidence="1">2.7.4.1</ecNumber>
    </recommendedName>
</protein>
<dbReference type="Pfam" id="PF17941">
    <property type="entry name" value="PP_kinase_C_1"/>
    <property type="match status" value="1"/>
</dbReference>
<evidence type="ECO:0000256" key="2">
    <source>
        <dbReference type="ARBA" id="ARBA00022553"/>
    </source>
</evidence>
<dbReference type="NCBIfam" id="TIGR03705">
    <property type="entry name" value="poly_P_kin"/>
    <property type="match status" value="1"/>
</dbReference>
<feature type="domain" description="Polyphosphate kinase N-terminal" evidence="9">
    <location>
        <begin position="296"/>
        <end position="404"/>
    </location>
</feature>
<reference evidence="12" key="1">
    <citation type="submission" date="2024-03" db="EMBL/GenBank/DDBJ databases">
        <authorList>
            <consortium name="ELIXIR-Norway"/>
            <consortium name="Elixir Norway"/>
        </authorList>
    </citation>
    <scope>NUCLEOTIDE SEQUENCE</scope>
</reference>